<evidence type="ECO:0000256" key="1">
    <source>
        <dbReference type="SAM" id="Phobius"/>
    </source>
</evidence>
<dbReference type="Proteomes" id="UP000033907">
    <property type="component" value="Unassembled WGS sequence"/>
</dbReference>
<reference evidence="2 3" key="1">
    <citation type="journal article" date="2015" name="Nature">
        <title>rRNA introns, odd ribosomes, and small enigmatic genomes across a large radiation of phyla.</title>
        <authorList>
            <person name="Brown C.T."/>
            <person name="Hug L.A."/>
            <person name="Thomas B.C."/>
            <person name="Sharon I."/>
            <person name="Castelle C.J."/>
            <person name="Singh A."/>
            <person name="Wilkins M.J."/>
            <person name="Williams K.H."/>
            <person name="Banfield J.F."/>
        </authorList>
    </citation>
    <scope>NUCLEOTIDE SEQUENCE [LARGE SCALE GENOMIC DNA]</scope>
</reference>
<sequence>MSVNKTLNKFSGYAPVVLRVGLSLVFLWFGSEQIWKRCLVPGQIFKQN</sequence>
<name>A0A0G1GWV6_9BACT</name>
<keyword evidence="1" id="KW-0472">Membrane</keyword>
<feature type="transmembrane region" description="Helical" evidence="1">
    <location>
        <begin position="12"/>
        <end position="29"/>
    </location>
</feature>
<accession>A0A0G1GWV6</accession>
<proteinExistence type="predicted"/>
<evidence type="ECO:0000313" key="3">
    <source>
        <dbReference type="Proteomes" id="UP000033907"/>
    </source>
</evidence>
<evidence type="ECO:0000313" key="2">
    <source>
        <dbReference type="EMBL" id="KKT11862.1"/>
    </source>
</evidence>
<protein>
    <submittedName>
        <fullName evidence="2">Uncharacterized protein</fullName>
    </submittedName>
</protein>
<keyword evidence="1" id="KW-1133">Transmembrane helix</keyword>
<gene>
    <name evidence="2" type="ORF">UV91_C0001G0074</name>
</gene>
<dbReference type="AlphaFoldDB" id="A0A0G1GWV6"/>
<keyword evidence="1" id="KW-0812">Transmembrane</keyword>
<dbReference type="EMBL" id="LCGH01000001">
    <property type="protein sequence ID" value="KKT11862.1"/>
    <property type="molecule type" value="Genomic_DNA"/>
</dbReference>
<organism evidence="2 3">
    <name type="scientific">Candidatus Nomurabacteria bacterium GW2011_GWF2_43_24</name>
    <dbReference type="NCBI Taxonomy" id="1618778"/>
    <lineage>
        <taxon>Bacteria</taxon>
        <taxon>Candidatus Nomuraibacteriota</taxon>
    </lineage>
</organism>
<comment type="caution">
    <text evidence="2">The sequence shown here is derived from an EMBL/GenBank/DDBJ whole genome shotgun (WGS) entry which is preliminary data.</text>
</comment>